<organism evidence="3 4">
    <name type="scientific">Aphis craccivora</name>
    <name type="common">Cowpea aphid</name>
    <dbReference type="NCBI Taxonomy" id="307492"/>
    <lineage>
        <taxon>Eukaryota</taxon>
        <taxon>Metazoa</taxon>
        <taxon>Ecdysozoa</taxon>
        <taxon>Arthropoda</taxon>
        <taxon>Hexapoda</taxon>
        <taxon>Insecta</taxon>
        <taxon>Pterygota</taxon>
        <taxon>Neoptera</taxon>
        <taxon>Paraneoptera</taxon>
        <taxon>Hemiptera</taxon>
        <taxon>Sternorrhyncha</taxon>
        <taxon>Aphidomorpha</taxon>
        <taxon>Aphidoidea</taxon>
        <taxon>Aphididae</taxon>
        <taxon>Aphidini</taxon>
        <taxon>Aphis</taxon>
        <taxon>Aphis</taxon>
    </lineage>
</organism>
<keyword evidence="4" id="KW-1185">Reference proteome</keyword>
<dbReference type="Proteomes" id="UP000478052">
    <property type="component" value="Unassembled WGS sequence"/>
</dbReference>
<comment type="caution">
    <text evidence="3">The sequence shown here is derived from an EMBL/GenBank/DDBJ whole genome shotgun (WGS) entry which is preliminary data.</text>
</comment>
<proteinExistence type="predicted"/>
<dbReference type="AlphaFoldDB" id="A0A6G0YFZ0"/>
<keyword evidence="2" id="KW-1133">Transmembrane helix</keyword>
<feature type="region of interest" description="Disordered" evidence="1">
    <location>
        <begin position="67"/>
        <end position="98"/>
    </location>
</feature>
<accession>A0A6G0YFZ0</accession>
<evidence type="ECO:0000313" key="4">
    <source>
        <dbReference type="Proteomes" id="UP000478052"/>
    </source>
</evidence>
<reference evidence="3 4" key="1">
    <citation type="submission" date="2019-08" db="EMBL/GenBank/DDBJ databases">
        <title>Whole genome of Aphis craccivora.</title>
        <authorList>
            <person name="Voronova N.V."/>
            <person name="Shulinski R.S."/>
            <person name="Bandarenka Y.V."/>
            <person name="Zhorov D.G."/>
            <person name="Warner D."/>
        </authorList>
    </citation>
    <scope>NUCLEOTIDE SEQUENCE [LARGE SCALE GENOMIC DNA]</scope>
    <source>
        <strain evidence="3">180601</strain>
        <tissue evidence="3">Whole Body</tissue>
    </source>
</reference>
<evidence type="ECO:0000256" key="1">
    <source>
        <dbReference type="SAM" id="MobiDB-lite"/>
    </source>
</evidence>
<feature type="compositionally biased region" description="Polar residues" evidence="1">
    <location>
        <begin position="88"/>
        <end position="98"/>
    </location>
</feature>
<protein>
    <submittedName>
        <fullName evidence="3">Uncharacterized protein</fullName>
    </submittedName>
</protein>
<keyword evidence="2" id="KW-0812">Transmembrane</keyword>
<gene>
    <name evidence="3" type="ORF">FWK35_00026075</name>
</gene>
<evidence type="ECO:0000256" key="2">
    <source>
        <dbReference type="SAM" id="Phobius"/>
    </source>
</evidence>
<feature type="transmembrane region" description="Helical" evidence="2">
    <location>
        <begin position="6"/>
        <end position="29"/>
    </location>
</feature>
<name>A0A6G0YFZ0_APHCR</name>
<evidence type="ECO:0000313" key="3">
    <source>
        <dbReference type="EMBL" id="KAF0755161.1"/>
    </source>
</evidence>
<keyword evidence="2" id="KW-0472">Membrane</keyword>
<sequence length="98" mass="11165">MSDNSWFELCFVVVVVIVIIVAEVGDVRFTRDRNNGQRRILGHVRRRMLWPERALIRWNEMNCPGYRGTSKSSGRSTARAAPPKNPACTRTTTDDTSL</sequence>
<dbReference type="EMBL" id="VUJU01004220">
    <property type="protein sequence ID" value="KAF0755161.1"/>
    <property type="molecule type" value="Genomic_DNA"/>
</dbReference>